<dbReference type="RefSeq" id="WP_037038593.1">
    <property type="nucleotide sequence ID" value="NZ_BAAAUZ010000037.1"/>
</dbReference>
<dbReference type="PANTHER" id="PTHR12110:SF48">
    <property type="entry name" value="BLL3656 PROTEIN"/>
    <property type="match status" value="1"/>
</dbReference>
<dbReference type="Proteomes" id="UP001143463">
    <property type="component" value="Unassembled WGS sequence"/>
</dbReference>
<dbReference type="SUPFAM" id="SSF51658">
    <property type="entry name" value="Xylose isomerase-like"/>
    <property type="match status" value="1"/>
</dbReference>
<name>A0A9W6NXV9_9PSEU</name>
<dbReference type="Pfam" id="PF01261">
    <property type="entry name" value="AP_endonuc_2"/>
    <property type="match status" value="1"/>
</dbReference>
<reference evidence="2" key="2">
    <citation type="submission" date="2023-01" db="EMBL/GenBank/DDBJ databases">
        <authorList>
            <person name="Sun Q."/>
            <person name="Evtushenko L."/>
        </authorList>
    </citation>
    <scope>NUCLEOTIDE SEQUENCE</scope>
    <source>
        <strain evidence="2">VKM Ac-1069</strain>
    </source>
</reference>
<gene>
    <name evidence="2" type="ORF">GCM10017577_50150</name>
</gene>
<sequence>MADPAGPSSPTLSLSAGSVLELSPDGVVRCAAEAGFPLAGVRFTDPRAQAPAVADAVRRTGVRLLDVEVVRLGPAGVTDADRRLADTAAVLDAAFLLTVSEDPDEGRTTASVAALAEILAGSATRVTLEPMAFTAVRSRAAAERIARAVPGTVVLPDALHLHRMREPLDAPWPAELVGYAQLTDAGPGAHPESAELLAHEARHDRVPPGDGVLDLAGFLAALPAGVPLAVEVQSDVLAAEHAPLDRAVLLRKAASAVVTGGS</sequence>
<dbReference type="InterPro" id="IPR050312">
    <property type="entry name" value="IolE/XylAMocC-like"/>
</dbReference>
<reference evidence="2" key="1">
    <citation type="journal article" date="2014" name="Int. J. Syst. Evol. Microbiol.">
        <title>Complete genome sequence of Corynebacterium casei LMG S-19264T (=DSM 44701T), isolated from a smear-ripened cheese.</title>
        <authorList>
            <consortium name="US DOE Joint Genome Institute (JGI-PGF)"/>
            <person name="Walter F."/>
            <person name="Albersmeier A."/>
            <person name="Kalinowski J."/>
            <person name="Ruckert C."/>
        </authorList>
    </citation>
    <scope>NUCLEOTIDE SEQUENCE</scope>
    <source>
        <strain evidence="2">VKM Ac-1069</strain>
    </source>
</reference>
<evidence type="ECO:0000313" key="2">
    <source>
        <dbReference type="EMBL" id="GLL13870.1"/>
    </source>
</evidence>
<dbReference type="InterPro" id="IPR036237">
    <property type="entry name" value="Xyl_isomerase-like_sf"/>
</dbReference>
<comment type="caution">
    <text evidence="2">The sequence shown here is derived from an EMBL/GenBank/DDBJ whole genome shotgun (WGS) entry which is preliminary data.</text>
</comment>
<accession>A0A9W6NXV9</accession>
<proteinExistence type="predicted"/>
<protein>
    <submittedName>
        <fullName evidence="2">Xylose isomerase</fullName>
    </submittedName>
</protein>
<organism evidence="2 3">
    <name type="scientific">Pseudonocardia halophobica</name>
    <dbReference type="NCBI Taxonomy" id="29401"/>
    <lineage>
        <taxon>Bacteria</taxon>
        <taxon>Bacillati</taxon>
        <taxon>Actinomycetota</taxon>
        <taxon>Actinomycetes</taxon>
        <taxon>Pseudonocardiales</taxon>
        <taxon>Pseudonocardiaceae</taxon>
        <taxon>Pseudonocardia</taxon>
    </lineage>
</organism>
<keyword evidence="3" id="KW-1185">Reference proteome</keyword>
<dbReference type="PANTHER" id="PTHR12110">
    <property type="entry name" value="HYDROXYPYRUVATE ISOMERASE"/>
    <property type="match status" value="1"/>
</dbReference>
<evidence type="ECO:0000259" key="1">
    <source>
        <dbReference type="Pfam" id="PF01261"/>
    </source>
</evidence>
<feature type="domain" description="Xylose isomerase-like TIM barrel" evidence="1">
    <location>
        <begin position="31"/>
        <end position="232"/>
    </location>
</feature>
<dbReference type="InterPro" id="IPR013022">
    <property type="entry name" value="Xyl_isomerase-like_TIM-brl"/>
</dbReference>
<dbReference type="Gene3D" id="3.20.20.150">
    <property type="entry name" value="Divalent-metal-dependent TIM barrel enzymes"/>
    <property type="match status" value="1"/>
</dbReference>
<keyword evidence="2" id="KW-0413">Isomerase</keyword>
<dbReference type="EMBL" id="BSFQ01000026">
    <property type="protein sequence ID" value="GLL13870.1"/>
    <property type="molecule type" value="Genomic_DNA"/>
</dbReference>
<evidence type="ECO:0000313" key="3">
    <source>
        <dbReference type="Proteomes" id="UP001143463"/>
    </source>
</evidence>
<dbReference type="GO" id="GO:0016853">
    <property type="term" value="F:isomerase activity"/>
    <property type="evidence" value="ECO:0007669"/>
    <property type="project" value="UniProtKB-KW"/>
</dbReference>
<dbReference type="AlphaFoldDB" id="A0A9W6NXV9"/>